<dbReference type="OrthoDB" id="5372413at2759"/>
<evidence type="ECO:0000256" key="5">
    <source>
        <dbReference type="RuleBase" id="RU361209"/>
    </source>
</evidence>
<dbReference type="EMBL" id="ML977334">
    <property type="protein sequence ID" value="KAF2111543.1"/>
    <property type="molecule type" value="Genomic_DNA"/>
</dbReference>
<feature type="region of interest" description="Disordered" evidence="6">
    <location>
        <begin position="576"/>
        <end position="614"/>
    </location>
</feature>
<dbReference type="GO" id="GO:0005886">
    <property type="term" value="C:plasma membrane"/>
    <property type="evidence" value="ECO:0007669"/>
    <property type="project" value="UniProtKB-SubCell"/>
</dbReference>
<keyword evidence="9" id="KW-1185">Reference proteome</keyword>
<dbReference type="SUPFAM" id="SSF51445">
    <property type="entry name" value="(Trans)glycosidases"/>
    <property type="match status" value="1"/>
</dbReference>
<dbReference type="GO" id="GO:0071970">
    <property type="term" value="P:fungal-type cell wall (1-&gt;3)-beta-D-glucan biosynthetic process"/>
    <property type="evidence" value="ECO:0007669"/>
    <property type="project" value="TreeGrafter"/>
</dbReference>
<comment type="subcellular location">
    <subcellularLocation>
        <location evidence="1 5">Cell membrane</location>
        <topology evidence="1 5">Lipid-anchor</topology>
        <topology evidence="1 5">GPI-anchor</topology>
    </subcellularLocation>
</comment>
<comment type="function">
    <text evidence="5">Splits internally a 1,3-beta-glucan molecule and transfers the newly generated reducing end (the donor) to the non-reducing end of another 1,3-beta-glucan molecule (the acceptor) forming a 1,3-beta linkage, resulting in the elongation of 1,3-beta-glucan chains in the cell wall.</text>
</comment>
<accession>A0A6A5YXH5</accession>
<evidence type="ECO:0000313" key="9">
    <source>
        <dbReference type="Proteomes" id="UP000799770"/>
    </source>
</evidence>
<feature type="region of interest" description="Disordered" evidence="6">
    <location>
        <begin position="511"/>
        <end position="541"/>
    </location>
</feature>
<keyword evidence="7" id="KW-0812">Transmembrane</keyword>
<keyword evidence="5" id="KW-0336">GPI-anchor</keyword>
<evidence type="ECO:0000256" key="1">
    <source>
        <dbReference type="ARBA" id="ARBA00004609"/>
    </source>
</evidence>
<gene>
    <name evidence="8" type="ORF">BDV96DRAFT_690433</name>
</gene>
<keyword evidence="5 7" id="KW-0472">Membrane</keyword>
<organism evidence="8 9">
    <name type="scientific">Lophiotrema nucula</name>
    <dbReference type="NCBI Taxonomy" id="690887"/>
    <lineage>
        <taxon>Eukaryota</taxon>
        <taxon>Fungi</taxon>
        <taxon>Dikarya</taxon>
        <taxon>Ascomycota</taxon>
        <taxon>Pezizomycotina</taxon>
        <taxon>Dothideomycetes</taxon>
        <taxon>Pleosporomycetidae</taxon>
        <taxon>Pleosporales</taxon>
        <taxon>Lophiotremataceae</taxon>
        <taxon>Lophiotrema</taxon>
    </lineage>
</organism>
<keyword evidence="7" id="KW-1133">Transmembrane helix</keyword>
<dbReference type="GO" id="GO:0098552">
    <property type="term" value="C:side of membrane"/>
    <property type="evidence" value="ECO:0007669"/>
    <property type="project" value="UniProtKB-KW"/>
</dbReference>
<keyword evidence="3" id="KW-0732">Signal</keyword>
<feature type="transmembrane region" description="Helical" evidence="7">
    <location>
        <begin position="546"/>
        <end position="569"/>
    </location>
</feature>
<comment type="similarity">
    <text evidence="2 5">Belongs to the glycosyl hydrolase 72 family.</text>
</comment>
<dbReference type="GO" id="GO:0031505">
    <property type="term" value="P:fungal-type cell wall organization"/>
    <property type="evidence" value="ECO:0007669"/>
    <property type="project" value="TreeGrafter"/>
</dbReference>
<keyword evidence="4" id="KW-0325">Glycoprotein</keyword>
<dbReference type="Proteomes" id="UP000799770">
    <property type="component" value="Unassembled WGS sequence"/>
</dbReference>
<protein>
    <recommendedName>
        <fullName evidence="5">1,3-beta-glucanosyltransferase</fullName>
        <ecNumber evidence="5">2.4.1.-</ecNumber>
    </recommendedName>
</protein>
<keyword evidence="5 8" id="KW-0808">Transferase</keyword>
<dbReference type="InterPro" id="IPR017853">
    <property type="entry name" value="GH"/>
</dbReference>
<proteinExistence type="inferred from homology"/>
<name>A0A6A5YXH5_9PLEO</name>
<dbReference type="PANTHER" id="PTHR31468:SF4">
    <property type="entry name" value="1,3-BETA-GLUCANOSYLTRANSFERASE GAS3-RELATED"/>
    <property type="match status" value="1"/>
</dbReference>
<dbReference type="PANTHER" id="PTHR31468">
    <property type="entry name" value="1,3-BETA-GLUCANOSYLTRANSFERASE GAS1"/>
    <property type="match status" value="1"/>
</dbReference>
<feature type="compositionally biased region" description="Low complexity" evidence="6">
    <location>
        <begin position="515"/>
        <end position="534"/>
    </location>
</feature>
<reference evidence="8" key="1">
    <citation type="journal article" date="2020" name="Stud. Mycol.">
        <title>101 Dothideomycetes genomes: a test case for predicting lifestyles and emergence of pathogens.</title>
        <authorList>
            <person name="Haridas S."/>
            <person name="Albert R."/>
            <person name="Binder M."/>
            <person name="Bloem J."/>
            <person name="Labutti K."/>
            <person name="Salamov A."/>
            <person name="Andreopoulos B."/>
            <person name="Baker S."/>
            <person name="Barry K."/>
            <person name="Bills G."/>
            <person name="Bluhm B."/>
            <person name="Cannon C."/>
            <person name="Castanera R."/>
            <person name="Culley D."/>
            <person name="Daum C."/>
            <person name="Ezra D."/>
            <person name="Gonzalez J."/>
            <person name="Henrissat B."/>
            <person name="Kuo A."/>
            <person name="Liang C."/>
            <person name="Lipzen A."/>
            <person name="Lutzoni F."/>
            <person name="Magnuson J."/>
            <person name="Mondo S."/>
            <person name="Nolan M."/>
            <person name="Ohm R."/>
            <person name="Pangilinan J."/>
            <person name="Park H.-J."/>
            <person name="Ramirez L."/>
            <person name="Alfaro M."/>
            <person name="Sun H."/>
            <person name="Tritt A."/>
            <person name="Yoshinaga Y."/>
            <person name="Zwiers L.-H."/>
            <person name="Turgeon B."/>
            <person name="Goodwin S."/>
            <person name="Spatafora J."/>
            <person name="Crous P."/>
            <person name="Grigoriev I."/>
        </authorList>
    </citation>
    <scope>NUCLEOTIDE SEQUENCE</scope>
    <source>
        <strain evidence="8">CBS 627.86</strain>
    </source>
</reference>
<dbReference type="Gene3D" id="3.20.20.80">
    <property type="entry name" value="Glycosidases"/>
    <property type="match status" value="1"/>
</dbReference>
<dbReference type="EC" id="2.4.1.-" evidence="5"/>
<dbReference type="GO" id="GO:0042124">
    <property type="term" value="F:1,3-beta-glucanosyltransferase activity"/>
    <property type="evidence" value="ECO:0007669"/>
    <property type="project" value="TreeGrafter"/>
</dbReference>
<evidence type="ECO:0000256" key="3">
    <source>
        <dbReference type="ARBA" id="ARBA00022729"/>
    </source>
</evidence>
<evidence type="ECO:0000313" key="8">
    <source>
        <dbReference type="EMBL" id="KAF2111543.1"/>
    </source>
</evidence>
<evidence type="ECO:0000256" key="4">
    <source>
        <dbReference type="ARBA" id="ARBA00023180"/>
    </source>
</evidence>
<evidence type="ECO:0000256" key="7">
    <source>
        <dbReference type="SAM" id="Phobius"/>
    </source>
</evidence>
<dbReference type="Pfam" id="PF03198">
    <property type="entry name" value="Glyco_hydro_72"/>
    <property type="match status" value="1"/>
</dbReference>
<dbReference type="AlphaFoldDB" id="A0A6A5YXH5"/>
<feature type="compositionally biased region" description="Basic and acidic residues" evidence="6">
    <location>
        <begin position="580"/>
        <end position="599"/>
    </location>
</feature>
<keyword evidence="5" id="KW-0449">Lipoprotein</keyword>
<evidence type="ECO:0000256" key="6">
    <source>
        <dbReference type="SAM" id="MobiDB-lite"/>
    </source>
</evidence>
<sequence>MCWLSDVCRSYRWAKRAILVCFQILSTGNASASLVLVVGNFPRSRSFVEESIFSADMGRASIYLIWLAKVAISLALDTAGAYGKYLVNNATNNILTINGIWYSVSNSTTDVYQMDPLIDAKACTRDAALMQRLGINTIYVQSLDATQNHDACFSVFNSIGIYIVLLLRPPVLFPKDPSAAYSTDLMKGTFEIIDAIKDYENLLAVDIGEFQSIGVFDGDSYAEAMLLYRTFIRDTKEYIARNAARSILTGGSVVYDEGYIPLPNDLFDYFQCAIDGSTNDFSRTDYIAWETSIVLDDPASNTTVAANRTWAELTDAIQNSSVPMWLSFYETFTFAASATDLVFEQSLNDTALLFNMTYDWNLLAPSGLLNGGVRYKWANVGGNKEPASYLVMIDPNGNMQLTDNYDRLQDIFSNINTQAFLGGSSAAFYGFTNNFDPPVCEEKLIVNTTIDYGGTTYTLATQWSMPTRPSGLDAVITSGAGGTRGQMVDVAITTVVHTIKDSSGKVLTDVSIQPSKSSARSTTGAATSTSTSTSKPDSGLSTGAKAGIGVGVAVGVLALVGAGLFWFLTNRSKKNATAKDGTEVPRVPGKEEVRERSELYSKPPRPGELEGDSEMARPPFELLAVDAPQELGGAGIRRTGTGLA</sequence>
<evidence type="ECO:0000256" key="2">
    <source>
        <dbReference type="ARBA" id="ARBA00007528"/>
    </source>
</evidence>
<dbReference type="InterPro" id="IPR004886">
    <property type="entry name" value="Glucanosyltransferase"/>
</dbReference>